<comment type="subcellular location">
    <subcellularLocation>
        <location evidence="1 7">Cell membrane</location>
        <topology evidence="1 7">Multi-pass membrane protein</topology>
    </subcellularLocation>
</comment>
<name>A0A919Q7F1_9ACTN</name>
<dbReference type="CDD" id="cd06261">
    <property type="entry name" value="TM_PBP2"/>
    <property type="match status" value="1"/>
</dbReference>
<evidence type="ECO:0000256" key="3">
    <source>
        <dbReference type="ARBA" id="ARBA00022475"/>
    </source>
</evidence>
<dbReference type="PANTHER" id="PTHR30193">
    <property type="entry name" value="ABC TRANSPORTER PERMEASE PROTEIN"/>
    <property type="match status" value="1"/>
</dbReference>
<keyword evidence="10" id="KW-1185">Reference proteome</keyword>
<feature type="transmembrane region" description="Helical" evidence="7">
    <location>
        <begin position="224"/>
        <end position="244"/>
    </location>
</feature>
<evidence type="ECO:0000256" key="6">
    <source>
        <dbReference type="ARBA" id="ARBA00023136"/>
    </source>
</evidence>
<evidence type="ECO:0000256" key="2">
    <source>
        <dbReference type="ARBA" id="ARBA00022448"/>
    </source>
</evidence>
<sequence length="310" mass="34885">MATITAPARRAAPVTEVVPLWRRVPAGLLFVLPFLFFYVAFLLFPTVWALVLSFFNESLTGTRGEFVGLSNWTEMFGDALMWKAMGATLYFTLLSTPPLVLVGLVMALLTNRVMPLRWLWRPSYFAPFLLPVSVVALIWVWLFQPGFGLVNAALTALGLPELGWLSDPGVAMWSVVLTTLWWTAGFNFLLYLAALQAIPQDYHDAASIDGAGWWQRLWSITLPMLRRTTGLVIVLQLLASLRIFDQVYLLWTGSGGPGFAVRPVLEYVYDTSFTNFRFGYASAISTFFFVLIVTISAAQFRIFQSREERP</sequence>
<protein>
    <submittedName>
        <fullName evidence="9">Sugar ABC transporter permease</fullName>
    </submittedName>
</protein>
<dbReference type="InterPro" id="IPR035906">
    <property type="entry name" value="MetI-like_sf"/>
</dbReference>
<accession>A0A919Q7F1</accession>
<feature type="transmembrane region" description="Helical" evidence="7">
    <location>
        <begin position="122"/>
        <end position="142"/>
    </location>
</feature>
<keyword evidence="6 7" id="KW-0472">Membrane</keyword>
<feature type="transmembrane region" description="Helical" evidence="7">
    <location>
        <begin position="89"/>
        <end position="110"/>
    </location>
</feature>
<feature type="transmembrane region" description="Helical" evidence="7">
    <location>
        <begin position="170"/>
        <end position="193"/>
    </location>
</feature>
<dbReference type="EMBL" id="BOOA01000003">
    <property type="protein sequence ID" value="GIH22318.1"/>
    <property type="molecule type" value="Genomic_DNA"/>
</dbReference>
<dbReference type="PROSITE" id="PS50928">
    <property type="entry name" value="ABC_TM1"/>
    <property type="match status" value="1"/>
</dbReference>
<feature type="transmembrane region" description="Helical" evidence="7">
    <location>
        <begin position="28"/>
        <end position="55"/>
    </location>
</feature>
<keyword evidence="3" id="KW-1003">Cell membrane</keyword>
<evidence type="ECO:0000313" key="10">
    <source>
        <dbReference type="Proteomes" id="UP000640052"/>
    </source>
</evidence>
<evidence type="ECO:0000256" key="4">
    <source>
        <dbReference type="ARBA" id="ARBA00022692"/>
    </source>
</evidence>
<keyword evidence="5 7" id="KW-1133">Transmembrane helix</keyword>
<keyword evidence="2 7" id="KW-0813">Transport</keyword>
<reference evidence="9" key="1">
    <citation type="submission" date="2021-01" db="EMBL/GenBank/DDBJ databases">
        <title>Whole genome shotgun sequence of Acrocarpospora phusangensis NBRC 108782.</title>
        <authorList>
            <person name="Komaki H."/>
            <person name="Tamura T."/>
        </authorList>
    </citation>
    <scope>NUCLEOTIDE SEQUENCE</scope>
    <source>
        <strain evidence="9">NBRC 108782</strain>
    </source>
</reference>
<evidence type="ECO:0000256" key="7">
    <source>
        <dbReference type="RuleBase" id="RU363032"/>
    </source>
</evidence>
<dbReference type="Gene3D" id="1.10.3720.10">
    <property type="entry name" value="MetI-like"/>
    <property type="match status" value="1"/>
</dbReference>
<evidence type="ECO:0000313" key="9">
    <source>
        <dbReference type="EMBL" id="GIH22318.1"/>
    </source>
</evidence>
<dbReference type="RefSeq" id="WP_204039165.1">
    <property type="nucleotide sequence ID" value="NZ_BOOA01000003.1"/>
</dbReference>
<dbReference type="GO" id="GO:0055085">
    <property type="term" value="P:transmembrane transport"/>
    <property type="evidence" value="ECO:0007669"/>
    <property type="project" value="InterPro"/>
</dbReference>
<feature type="transmembrane region" description="Helical" evidence="7">
    <location>
        <begin position="278"/>
        <end position="300"/>
    </location>
</feature>
<dbReference type="Proteomes" id="UP000640052">
    <property type="component" value="Unassembled WGS sequence"/>
</dbReference>
<gene>
    <name evidence="9" type="ORF">Aph01nite_06280</name>
</gene>
<dbReference type="InterPro" id="IPR051393">
    <property type="entry name" value="ABC_transporter_permease"/>
</dbReference>
<dbReference type="PANTHER" id="PTHR30193:SF41">
    <property type="entry name" value="DIACETYLCHITOBIOSE UPTAKE SYSTEM PERMEASE PROTEIN NGCF"/>
    <property type="match status" value="1"/>
</dbReference>
<dbReference type="GO" id="GO:0005886">
    <property type="term" value="C:plasma membrane"/>
    <property type="evidence" value="ECO:0007669"/>
    <property type="project" value="UniProtKB-SubCell"/>
</dbReference>
<keyword evidence="4 7" id="KW-0812">Transmembrane</keyword>
<proteinExistence type="inferred from homology"/>
<dbReference type="Pfam" id="PF00528">
    <property type="entry name" value="BPD_transp_1"/>
    <property type="match status" value="1"/>
</dbReference>
<comment type="caution">
    <text evidence="9">The sequence shown here is derived from an EMBL/GenBank/DDBJ whole genome shotgun (WGS) entry which is preliminary data.</text>
</comment>
<evidence type="ECO:0000259" key="8">
    <source>
        <dbReference type="PROSITE" id="PS50928"/>
    </source>
</evidence>
<dbReference type="SUPFAM" id="SSF161098">
    <property type="entry name" value="MetI-like"/>
    <property type="match status" value="1"/>
</dbReference>
<organism evidence="9 10">
    <name type="scientific">Acrocarpospora phusangensis</name>
    <dbReference type="NCBI Taxonomy" id="1070424"/>
    <lineage>
        <taxon>Bacteria</taxon>
        <taxon>Bacillati</taxon>
        <taxon>Actinomycetota</taxon>
        <taxon>Actinomycetes</taxon>
        <taxon>Streptosporangiales</taxon>
        <taxon>Streptosporangiaceae</taxon>
        <taxon>Acrocarpospora</taxon>
    </lineage>
</organism>
<feature type="domain" description="ABC transmembrane type-1" evidence="8">
    <location>
        <begin position="85"/>
        <end position="299"/>
    </location>
</feature>
<dbReference type="InterPro" id="IPR000515">
    <property type="entry name" value="MetI-like"/>
</dbReference>
<comment type="similarity">
    <text evidence="7">Belongs to the binding-protein-dependent transport system permease family.</text>
</comment>
<evidence type="ECO:0000256" key="1">
    <source>
        <dbReference type="ARBA" id="ARBA00004651"/>
    </source>
</evidence>
<evidence type="ECO:0000256" key="5">
    <source>
        <dbReference type="ARBA" id="ARBA00022989"/>
    </source>
</evidence>
<dbReference type="AlphaFoldDB" id="A0A919Q7F1"/>